<dbReference type="RefSeq" id="WP_262987453.1">
    <property type="nucleotide sequence ID" value="NZ_FRAS01000001.1"/>
</dbReference>
<dbReference type="STRING" id="1121959.SAMN02746009_00246"/>
<feature type="compositionally biased region" description="Polar residues" evidence="1">
    <location>
        <begin position="1"/>
        <end position="12"/>
    </location>
</feature>
<reference evidence="3" key="1">
    <citation type="submission" date="2016-11" db="EMBL/GenBank/DDBJ databases">
        <authorList>
            <person name="Varghese N."/>
            <person name="Submissions S."/>
        </authorList>
    </citation>
    <scope>NUCLEOTIDE SEQUENCE [LARGE SCALE GENOMIC DNA]</scope>
    <source>
        <strain evidence="3">DSM 18569</strain>
    </source>
</reference>
<keyword evidence="3" id="KW-1185">Reference proteome</keyword>
<feature type="compositionally biased region" description="Basic and acidic residues" evidence="1">
    <location>
        <begin position="13"/>
        <end position="34"/>
    </location>
</feature>
<dbReference type="EMBL" id="FRAS01000001">
    <property type="protein sequence ID" value="SHK07613.1"/>
    <property type="molecule type" value="Genomic_DNA"/>
</dbReference>
<gene>
    <name evidence="2" type="ORF">SAMN02746009_00246</name>
</gene>
<protein>
    <submittedName>
        <fullName evidence="2">Uncharacterized protein</fullName>
    </submittedName>
</protein>
<feature type="region of interest" description="Disordered" evidence="1">
    <location>
        <begin position="1"/>
        <end position="41"/>
    </location>
</feature>
<accession>A0A1M6PI78</accession>
<name>A0A1M6PI78_9BACT</name>
<evidence type="ECO:0000256" key="1">
    <source>
        <dbReference type="SAM" id="MobiDB-lite"/>
    </source>
</evidence>
<dbReference type="Proteomes" id="UP000183947">
    <property type="component" value="Unassembled WGS sequence"/>
</dbReference>
<dbReference type="AlphaFoldDB" id="A0A1M6PI78"/>
<organism evidence="2 3">
    <name type="scientific">Hymenobacter psychrotolerans DSM 18569</name>
    <dbReference type="NCBI Taxonomy" id="1121959"/>
    <lineage>
        <taxon>Bacteria</taxon>
        <taxon>Pseudomonadati</taxon>
        <taxon>Bacteroidota</taxon>
        <taxon>Cytophagia</taxon>
        <taxon>Cytophagales</taxon>
        <taxon>Hymenobacteraceae</taxon>
        <taxon>Hymenobacter</taxon>
    </lineage>
</organism>
<evidence type="ECO:0000313" key="2">
    <source>
        <dbReference type="EMBL" id="SHK07613.1"/>
    </source>
</evidence>
<evidence type="ECO:0000313" key="3">
    <source>
        <dbReference type="Proteomes" id="UP000183947"/>
    </source>
</evidence>
<sequence length="41" mass="4582">MAQPTTTPQHTDPATKRDEKKNEETVKDKPDGKKKTTQKGS</sequence>
<proteinExistence type="predicted"/>